<evidence type="ECO:0000313" key="2">
    <source>
        <dbReference type="EMBL" id="MFB9443325.1"/>
    </source>
</evidence>
<dbReference type="InterPro" id="IPR011051">
    <property type="entry name" value="RmlC_Cupin_sf"/>
</dbReference>
<comment type="similarity">
    <text evidence="1">Belongs to the dTDP-4-dehydrorhamnose 3,5-epimerase family.</text>
</comment>
<sequence>MLIRELPVPDAYECAPPTFPDARGLYYVPLHLPSLSAVLGYRPVFAQVNHALSRRGAVRGPHFADVPPGQAKFAYCSSGALLDLVVDLRVGSPTFGRHAALRLDATQCHGVYLAEGLAHAVVALEDDTVLTYLSSTPYDSEAEHGVNPLDPALGLPLPAELELIVSERDRTAPTIGQARAAGCLPRYEDCLRRYRELRRRPVAAFA</sequence>
<reference evidence="2 3" key="1">
    <citation type="submission" date="2024-09" db="EMBL/GenBank/DDBJ databases">
        <authorList>
            <person name="Sun Q."/>
            <person name="Mori K."/>
        </authorList>
    </citation>
    <scope>NUCLEOTIDE SEQUENCE [LARGE SCALE GENOMIC DNA]</scope>
    <source>
        <strain evidence="2 3">JCM 3307</strain>
    </source>
</reference>
<gene>
    <name evidence="2" type="ORF">ACFFTR_09540</name>
</gene>
<dbReference type="PANTHER" id="PTHR21047:SF2">
    <property type="entry name" value="THYMIDINE DIPHOSPHO-4-KETO-RHAMNOSE 3,5-EPIMERASE"/>
    <property type="match status" value="1"/>
</dbReference>
<evidence type="ECO:0000256" key="1">
    <source>
        <dbReference type="ARBA" id="ARBA00010154"/>
    </source>
</evidence>
<dbReference type="InterPro" id="IPR000888">
    <property type="entry name" value="RmlC-like"/>
</dbReference>
<keyword evidence="3" id="KW-1185">Reference proteome</keyword>
<evidence type="ECO:0000313" key="3">
    <source>
        <dbReference type="Proteomes" id="UP001589608"/>
    </source>
</evidence>
<name>A0ABV5M3A0_9ACTN</name>
<proteinExistence type="inferred from homology"/>
<dbReference type="Proteomes" id="UP001589608">
    <property type="component" value="Unassembled WGS sequence"/>
</dbReference>
<dbReference type="Pfam" id="PF00908">
    <property type="entry name" value="dTDP_sugar_isom"/>
    <property type="match status" value="1"/>
</dbReference>
<dbReference type="Gene3D" id="2.60.120.10">
    <property type="entry name" value="Jelly Rolls"/>
    <property type="match status" value="1"/>
</dbReference>
<protein>
    <submittedName>
        <fullName evidence="2">dTDP-4-dehydrorhamnose 3,5-epimerase family protein</fullName>
    </submittedName>
</protein>
<dbReference type="EMBL" id="JBHMCA010000020">
    <property type="protein sequence ID" value="MFB9443325.1"/>
    <property type="molecule type" value="Genomic_DNA"/>
</dbReference>
<dbReference type="InterPro" id="IPR014710">
    <property type="entry name" value="RmlC-like_jellyroll"/>
</dbReference>
<dbReference type="SUPFAM" id="SSF51182">
    <property type="entry name" value="RmlC-like cupins"/>
    <property type="match status" value="1"/>
</dbReference>
<comment type="caution">
    <text evidence="2">The sequence shown here is derived from an EMBL/GenBank/DDBJ whole genome shotgun (WGS) entry which is preliminary data.</text>
</comment>
<dbReference type="RefSeq" id="WP_223103566.1">
    <property type="nucleotide sequence ID" value="NZ_CP061913.1"/>
</dbReference>
<organism evidence="2 3">
    <name type="scientific">Dactylosporangium vinaceum</name>
    <dbReference type="NCBI Taxonomy" id="53362"/>
    <lineage>
        <taxon>Bacteria</taxon>
        <taxon>Bacillati</taxon>
        <taxon>Actinomycetota</taxon>
        <taxon>Actinomycetes</taxon>
        <taxon>Micromonosporales</taxon>
        <taxon>Micromonosporaceae</taxon>
        <taxon>Dactylosporangium</taxon>
    </lineage>
</organism>
<accession>A0ABV5M3A0</accession>
<dbReference type="CDD" id="cd00438">
    <property type="entry name" value="cupin_RmlC"/>
    <property type="match status" value="1"/>
</dbReference>
<dbReference type="PANTHER" id="PTHR21047">
    <property type="entry name" value="DTDP-6-DEOXY-D-GLUCOSE-3,5 EPIMERASE"/>
    <property type="match status" value="1"/>
</dbReference>